<accession>A0A382ID47</accession>
<protein>
    <recommendedName>
        <fullName evidence="2">Serine hydroxymethyltransferase-like domain-containing protein</fullName>
    </recommendedName>
</protein>
<feature type="non-terminal residue" evidence="1">
    <location>
        <position position="1"/>
    </location>
</feature>
<gene>
    <name evidence="1" type="ORF">METZ01_LOCUS250380</name>
</gene>
<reference evidence="1" key="1">
    <citation type="submission" date="2018-05" db="EMBL/GenBank/DDBJ databases">
        <authorList>
            <person name="Lanie J.A."/>
            <person name="Ng W.-L."/>
            <person name="Kazmierczak K.M."/>
            <person name="Andrzejewski T.M."/>
            <person name="Davidsen T.M."/>
            <person name="Wayne K.J."/>
            <person name="Tettelin H."/>
            <person name="Glass J.I."/>
            <person name="Rusch D."/>
            <person name="Podicherti R."/>
            <person name="Tsui H.-C.T."/>
            <person name="Winkler M.E."/>
        </authorList>
    </citation>
    <scope>NUCLEOTIDE SEQUENCE</scope>
</reference>
<organism evidence="1">
    <name type="scientific">marine metagenome</name>
    <dbReference type="NCBI Taxonomy" id="408172"/>
    <lineage>
        <taxon>unclassified sequences</taxon>
        <taxon>metagenomes</taxon>
        <taxon>ecological metagenomes</taxon>
    </lineage>
</organism>
<proteinExistence type="predicted"/>
<name>A0A382ID47_9ZZZZ</name>
<dbReference type="EMBL" id="UINC01066623">
    <property type="protein sequence ID" value="SVB97526.1"/>
    <property type="molecule type" value="Genomic_DNA"/>
</dbReference>
<dbReference type="AlphaFoldDB" id="A0A382ID47"/>
<evidence type="ECO:0008006" key="2">
    <source>
        <dbReference type="Google" id="ProtNLM"/>
    </source>
</evidence>
<evidence type="ECO:0000313" key="1">
    <source>
        <dbReference type="EMBL" id="SVB97526.1"/>
    </source>
</evidence>
<sequence>ITKTIKGLSENPNDNSKIENEVKKEVVDLCSNFPIYKHLR</sequence>